<comment type="caution">
    <text evidence="2">The sequence shown here is derived from an EMBL/GenBank/DDBJ whole genome shotgun (WGS) entry which is preliminary data.</text>
</comment>
<evidence type="ECO:0000259" key="1">
    <source>
        <dbReference type="Pfam" id="PF03992"/>
    </source>
</evidence>
<evidence type="ECO:0000313" key="2">
    <source>
        <dbReference type="EMBL" id="GKT05313.1"/>
    </source>
</evidence>
<protein>
    <recommendedName>
        <fullName evidence="1">ABM domain-containing protein</fullName>
    </recommendedName>
</protein>
<reference evidence="2 3" key="1">
    <citation type="submission" date="2022-03" db="EMBL/GenBank/DDBJ databases">
        <title>Draft genome sequence of Furfurilactobacillus curtus JCM 31185.</title>
        <authorList>
            <person name="Suzuki S."/>
            <person name="Endo A."/>
            <person name="Kajikawa A."/>
        </authorList>
    </citation>
    <scope>NUCLEOTIDE SEQUENCE [LARGE SCALE GENOMIC DNA]</scope>
    <source>
        <strain evidence="2 3">JCM 31185</strain>
    </source>
</reference>
<sequence>MANEVTLAFGTKPILQKIQDSNPQNRLISLSETSGVAHLMLLDLSERPNVFSNPIRFEILADKQPAAGDANAFYSFLNLQLDEDHTKILRASVDHFFDQPTPPGLQRFLLLQNRRATSEYVLLSIWDHVNAYHEWIASDSFSSFKPFYKQSQYNFRETSYNTINLNK</sequence>
<accession>A0ABQ5JLH8</accession>
<dbReference type="EMBL" id="BQXO01000001">
    <property type="protein sequence ID" value="GKT05313.1"/>
    <property type="molecule type" value="Genomic_DNA"/>
</dbReference>
<dbReference type="RefSeq" id="WP_407882562.1">
    <property type="nucleotide sequence ID" value="NZ_BQXO01000001.1"/>
</dbReference>
<dbReference type="Gene3D" id="3.30.70.100">
    <property type="match status" value="1"/>
</dbReference>
<dbReference type="Proteomes" id="UP001628078">
    <property type="component" value="Unassembled WGS sequence"/>
</dbReference>
<dbReference type="InterPro" id="IPR007138">
    <property type="entry name" value="ABM_dom"/>
</dbReference>
<keyword evidence="3" id="KW-1185">Reference proteome</keyword>
<dbReference type="Pfam" id="PF03992">
    <property type="entry name" value="ABM"/>
    <property type="match status" value="1"/>
</dbReference>
<evidence type="ECO:0000313" key="3">
    <source>
        <dbReference type="Proteomes" id="UP001628078"/>
    </source>
</evidence>
<name>A0ABQ5JLH8_9LACO</name>
<dbReference type="SUPFAM" id="SSF54909">
    <property type="entry name" value="Dimeric alpha+beta barrel"/>
    <property type="match status" value="1"/>
</dbReference>
<feature type="domain" description="ABM" evidence="1">
    <location>
        <begin position="81"/>
        <end position="144"/>
    </location>
</feature>
<dbReference type="InterPro" id="IPR011008">
    <property type="entry name" value="Dimeric_a/b-barrel"/>
</dbReference>
<organism evidence="2 3">
    <name type="scientific">Furfurilactobacillus curtus</name>
    <dbReference type="NCBI Taxonomy" id="1746200"/>
    <lineage>
        <taxon>Bacteria</taxon>
        <taxon>Bacillati</taxon>
        <taxon>Bacillota</taxon>
        <taxon>Bacilli</taxon>
        <taxon>Lactobacillales</taxon>
        <taxon>Lactobacillaceae</taxon>
        <taxon>Furfurilactobacillus</taxon>
    </lineage>
</organism>
<proteinExistence type="predicted"/>
<gene>
    <name evidence="2" type="ORF">JCM31185_06020</name>
</gene>